<dbReference type="Proteomes" id="UP000712673">
    <property type="component" value="Unassembled WGS sequence"/>
</dbReference>
<feature type="transmembrane region" description="Helical" evidence="6">
    <location>
        <begin position="312"/>
        <end position="332"/>
    </location>
</feature>
<evidence type="ECO:0000256" key="1">
    <source>
        <dbReference type="ARBA" id="ARBA00004651"/>
    </source>
</evidence>
<dbReference type="GO" id="GO:0043190">
    <property type="term" value="C:ATP-binding cassette (ABC) transporter complex"/>
    <property type="evidence" value="ECO:0007669"/>
    <property type="project" value="InterPro"/>
</dbReference>
<dbReference type="PANTHER" id="PTHR33529">
    <property type="entry name" value="SLR0882 PROTEIN-RELATED"/>
    <property type="match status" value="1"/>
</dbReference>
<evidence type="ECO:0000313" key="8">
    <source>
        <dbReference type="Proteomes" id="UP000712673"/>
    </source>
</evidence>
<feature type="transmembrane region" description="Helical" evidence="6">
    <location>
        <begin position="338"/>
        <end position="360"/>
    </location>
</feature>
<evidence type="ECO:0000256" key="3">
    <source>
        <dbReference type="ARBA" id="ARBA00022692"/>
    </source>
</evidence>
<sequence length="363" mass="40879">MWLISRYLCRHFLGYFCGGLAACAGLLLLVDLFDRIDNFVGRQVLWIDAAQYLLFKLPWLMYQMVPAACLLASVLTFSTLNKHQETIAMRAHGISPLRLARPLFVLGGLVCLGLILAQEYVLPYTNQSYNAIWRTRIQRVKLDLRLGAFKKGQIWYRSPQRLWSAQLGIPLERRLLGVTIYALDAAGTIRQRYDATEARHEEQGWLLLQGTQRRFNEQGLFAGLPETFSELRVGFPERLEEIIALRKEPEEMSLRETLAHAQTLRRQGVTSPTYFVEFHGKLAYAALCIIMAGFGMPLALHMNRNGGTTLALSLTLLCGFAYVILHNLVLALGHNGRLPPIVAAWSTNGLFGCGGVYLAARLR</sequence>
<dbReference type="GO" id="GO:0015920">
    <property type="term" value="P:lipopolysaccharide transport"/>
    <property type="evidence" value="ECO:0007669"/>
    <property type="project" value="TreeGrafter"/>
</dbReference>
<evidence type="ECO:0000313" key="7">
    <source>
        <dbReference type="EMBL" id="MBM3225999.1"/>
    </source>
</evidence>
<dbReference type="InterPro" id="IPR030923">
    <property type="entry name" value="LptG"/>
</dbReference>
<evidence type="ECO:0000256" key="2">
    <source>
        <dbReference type="ARBA" id="ARBA00022475"/>
    </source>
</evidence>
<dbReference type="PROSITE" id="PS51257">
    <property type="entry name" value="PROKAR_LIPOPROTEIN"/>
    <property type="match status" value="1"/>
</dbReference>
<dbReference type="AlphaFoldDB" id="A0A937W5V9"/>
<dbReference type="InterPro" id="IPR005495">
    <property type="entry name" value="LptG/LptF_permease"/>
</dbReference>
<evidence type="ECO:0000256" key="6">
    <source>
        <dbReference type="SAM" id="Phobius"/>
    </source>
</evidence>
<keyword evidence="2" id="KW-1003">Cell membrane</keyword>
<feature type="transmembrane region" description="Helical" evidence="6">
    <location>
        <begin position="59"/>
        <end position="78"/>
    </location>
</feature>
<dbReference type="PANTHER" id="PTHR33529:SF6">
    <property type="entry name" value="YJGP_YJGQ FAMILY PERMEASE"/>
    <property type="match status" value="1"/>
</dbReference>
<keyword evidence="5 6" id="KW-0472">Membrane</keyword>
<dbReference type="NCBIfam" id="TIGR04408">
    <property type="entry name" value="LptG_lptG"/>
    <property type="match status" value="1"/>
</dbReference>
<evidence type="ECO:0000256" key="5">
    <source>
        <dbReference type="ARBA" id="ARBA00023136"/>
    </source>
</evidence>
<proteinExistence type="predicted"/>
<comment type="subcellular location">
    <subcellularLocation>
        <location evidence="1">Cell membrane</location>
        <topology evidence="1">Multi-pass membrane protein</topology>
    </subcellularLocation>
</comment>
<dbReference type="GO" id="GO:0055085">
    <property type="term" value="P:transmembrane transport"/>
    <property type="evidence" value="ECO:0007669"/>
    <property type="project" value="InterPro"/>
</dbReference>
<comment type="caution">
    <text evidence="7">The sequence shown here is derived from an EMBL/GenBank/DDBJ whole genome shotgun (WGS) entry which is preliminary data.</text>
</comment>
<keyword evidence="3 6" id="KW-0812">Transmembrane</keyword>
<keyword evidence="4 6" id="KW-1133">Transmembrane helix</keyword>
<name>A0A937W5V9_UNCTE</name>
<feature type="transmembrane region" description="Helical" evidence="6">
    <location>
        <begin position="12"/>
        <end position="30"/>
    </location>
</feature>
<gene>
    <name evidence="7" type="primary">lptG</name>
    <name evidence="7" type="ORF">FJZ47_19690</name>
</gene>
<feature type="transmembrane region" description="Helical" evidence="6">
    <location>
        <begin position="282"/>
        <end position="300"/>
    </location>
</feature>
<accession>A0A937W5V9</accession>
<dbReference type="EMBL" id="VGLS01000752">
    <property type="protein sequence ID" value="MBM3225999.1"/>
    <property type="molecule type" value="Genomic_DNA"/>
</dbReference>
<protein>
    <submittedName>
        <fullName evidence="7">LPS export ABC transporter permease LptG</fullName>
    </submittedName>
</protein>
<organism evidence="7 8">
    <name type="scientific">Tectimicrobiota bacterium</name>
    <dbReference type="NCBI Taxonomy" id="2528274"/>
    <lineage>
        <taxon>Bacteria</taxon>
        <taxon>Pseudomonadati</taxon>
        <taxon>Nitrospinota/Tectimicrobiota group</taxon>
        <taxon>Candidatus Tectimicrobiota</taxon>
    </lineage>
</organism>
<reference evidence="7" key="1">
    <citation type="submission" date="2019-03" db="EMBL/GenBank/DDBJ databases">
        <title>Lake Tanganyika Metagenome-Assembled Genomes (MAGs).</title>
        <authorList>
            <person name="Tran P."/>
        </authorList>
    </citation>
    <scope>NUCLEOTIDE SEQUENCE</scope>
    <source>
        <strain evidence="7">K_DeepCast_65m_m2_066</strain>
    </source>
</reference>
<evidence type="ECO:0000256" key="4">
    <source>
        <dbReference type="ARBA" id="ARBA00022989"/>
    </source>
</evidence>
<feature type="transmembrane region" description="Helical" evidence="6">
    <location>
        <begin position="99"/>
        <end position="117"/>
    </location>
</feature>
<dbReference type="Pfam" id="PF03739">
    <property type="entry name" value="LptF_LptG"/>
    <property type="match status" value="1"/>
</dbReference>